<dbReference type="EMBL" id="JAYFUM010000005">
    <property type="protein sequence ID" value="MEA5138433.1"/>
    <property type="molecule type" value="Genomic_DNA"/>
</dbReference>
<name>A0ABU5Q766_9BACT</name>
<dbReference type="Gene3D" id="1.20.120.1870">
    <property type="entry name" value="Fic/DOC protein, Fido domain"/>
    <property type="match status" value="1"/>
</dbReference>
<dbReference type="SUPFAM" id="SSF140931">
    <property type="entry name" value="Fic-like"/>
    <property type="match status" value="1"/>
</dbReference>
<dbReference type="PANTHER" id="PTHR35810:SF1">
    <property type="entry name" value="CYTOPLASMIC PROTEIN"/>
    <property type="match status" value="1"/>
</dbReference>
<dbReference type="InterPro" id="IPR011204">
    <property type="entry name" value="Virulence_RhuM-like"/>
</dbReference>
<feature type="domain" description="Fido" evidence="1">
    <location>
        <begin position="182"/>
        <end position="316"/>
    </location>
</feature>
<evidence type="ECO:0000259" key="1">
    <source>
        <dbReference type="PROSITE" id="PS51459"/>
    </source>
</evidence>
<sequence>MKNIGEIILYETEDGQTSLEVQLENENVWLSQAQMSELFNKERSVVAKHIKNIFSENELDEKSNVQKMHIAFSDKPVSFYSLDVIISVGYRVKSKQGTDFRIWANKVLKQYLVKGYAIKDKIKIEQYENLRHTVSLLANVLQNKELSADEATGLLKVITDFAYALDILDKYDHQILTIENTSSEQYFTITYEEAIIAIKSLGSKFGSSSLFGNEKDNSFKGSVATIYQSFGGIELYPSVEEKAANLLYFVVKNHSFSDGNKRIAAFLFVWFLERNKLLYHPDGRKRIADNALVALTLMIAESKPEEKEMMVKVVVSLINGNN</sequence>
<dbReference type="InterPro" id="IPR003812">
    <property type="entry name" value="Fido"/>
</dbReference>
<gene>
    <name evidence="2" type="ORF">VB248_04795</name>
</gene>
<keyword evidence="3" id="KW-1185">Reference proteome</keyword>
<reference evidence="2 3" key="1">
    <citation type="submission" date="2023-12" db="EMBL/GenBank/DDBJ databases">
        <title>Novel species of the genus Arcicella isolated from rivers.</title>
        <authorList>
            <person name="Lu H."/>
        </authorList>
    </citation>
    <scope>NUCLEOTIDE SEQUENCE [LARGE SCALE GENOMIC DNA]</scope>
    <source>
        <strain evidence="2 3">KCTC 23307</strain>
    </source>
</reference>
<dbReference type="Pfam" id="PF02661">
    <property type="entry name" value="Fic"/>
    <property type="match status" value="1"/>
</dbReference>
<proteinExistence type="predicted"/>
<dbReference type="Pfam" id="PF13310">
    <property type="entry name" value="Virulence_RhuM"/>
    <property type="match status" value="1"/>
</dbReference>
<dbReference type="RefSeq" id="WP_323295601.1">
    <property type="nucleotide sequence ID" value="NZ_JAYFUM010000005.1"/>
</dbReference>
<dbReference type="InterPro" id="IPR036597">
    <property type="entry name" value="Fido-like_dom_sf"/>
</dbReference>
<evidence type="ECO:0000313" key="2">
    <source>
        <dbReference type="EMBL" id="MEA5138433.1"/>
    </source>
</evidence>
<organism evidence="2 3">
    <name type="scientific">Arcicella rigui</name>
    <dbReference type="NCBI Taxonomy" id="797020"/>
    <lineage>
        <taxon>Bacteria</taxon>
        <taxon>Pseudomonadati</taxon>
        <taxon>Bacteroidota</taxon>
        <taxon>Cytophagia</taxon>
        <taxon>Cytophagales</taxon>
        <taxon>Flectobacillaceae</taxon>
        <taxon>Arcicella</taxon>
    </lineage>
</organism>
<accession>A0ABU5Q766</accession>
<dbReference type="PROSITE" id="PS51459">
    <property type="entry name" value="FIDO"/>
    <property type="match status" value="1"/>
</dbReference>
<dbReference type="Proteomes" id="UP001302949">
    <property type="component" value="Unassembled WGS sequence"/>
</dbReference>
<evidence type="ECO:0000313" key="3">
    <source>
        <dbReference type="Proteomes" id="UP001302949"/>
    </source>
</evidence>
<comment type="caution">
    <text evidence="2">The sequence shown here is derived from an EMBL/GenBank/DDBJ whole genome shotgun (WGS) entry which is preliminary data.</text>
</comment>
<dbReference type="PANTHER" id="PTHR35810">
    <property type="entry name" value="CYTOPLASMIC PROTEIN-RELATED"/>
    <property type="match status" value="1"/>
</dbReference>
<protein>
    <submittedName>
        <fullName evidence="2">Virulence protein RhuM/Fic/DOC family protein</fullName>
    </submittedName>
</protein>
<dbReference type="InterPro" id="IPR053737">
    <property type="entry name" value="Type_II_TA_Toxin"/>
</dbReference>